<dbReference type="RefSeq" id="WP_060851329.1">
    <property type="nucleotide sequence ID" value="NZ_AP014707.1"/>
</dbReference>
<dbReference type="PROSITE" id="PS50853">
    <property type="entry name" value="FN3"/>
    <property type="match status" value="1"/>
</dbReference>
<dbReference type="PATRIC" id="fig|270351.10.peg.7467"/>
<dbReference type="PANTHER" id="PTHR36251">
    <property type="entry name" value="FELS-1 PROPHAGE HOST SPECIFICITY PROTEIN-RELATED"/>
    <property type="match status" value="1"/>
</dbReference>
<reference evidence="4 5" key="1">
    <citation type="journal article" date="2015" name="Genome Announc.">
        <title>Complete Genome Sequence of Methylobacterium aquaticum Strain 22A, Isolated from Racomitrium japonicum Moss.</title>
        <authorList>
            <person name="Tani A."/>
            <person name="Ogura Y."/>
            <person name="Hayashi T."/>
            <person name="Kimbara K."/>
        </authorList>
    </citation>
    <scope>NUCLEOTIDE SEQUENCE [LARGE SCALE GENOMIC DNA]</scope>
    <source>
        <strain evidence="4 5">MA-22A</strain>
        <plasmid evidence="5">Plasmid pMaq22A_3p DNA</plasmid>
    </source>
</reference>
<feature type="domain" description="Fibronectin type-III" evidence="3">
    <location>
        <begin position="1097"/>
        <end position="1194"/>
    </location>
</feature>
<evidence type="ECO:0000256" key="2">
    <source>
        <dbReference type="SAM" id="MobiDB-lite"/>
    </source>
</evidence>
<dbReference type="SUPFAM" id="SSF49265">
    <property type="entry name" value="Fibronectin type III"/>
    <property type="match status" value="1"/>
</dbReference>
<dbReference type="OrthoDB" id="7967135at2"/>
<dbReference type="Pfam" id="PF02018">
    <property type="entry name" value="CBM_4_9"/>
    <property type="match status" value="1"/>
</dbReference>
<dbReference type="InterPro" id="IPR013783">
    <property type="entry name" value="Ig-like_fold"/>
</dbReference>
<evidence type="ECO:0000256" key="1">
    <source>
        <dbReference type="ARBA" id="ARBA00022801"/>
    </source>
</evidence>
<accession>A0A0C6G2G3</accession>
<dbReference type="SUPFAM" id="SSF49785">
    <property type="entry name" value="Galactose-binding domain-like"/>
    <property type="match status" value="1"/>
</dbReference>
<sequence length="4079" mass="426254">MVAALKGRKSSSSTSRKATRHDDSLFGQDTVEVLLAISEGPISGLKDGAASFRVGDVPLLDKGSNTPNISNFELRLLKGTNPADTIRLNLGGLASPKNVGLELRTANQSIVVQGDKTQIDYIDVRLVVQRLLAVSKEGGEFPSSLDFKIEVKPRSSGVWQVPFTNEPPPPVENTAGASNYRPGATSPGTIVNGAYRETYLAPSSTPPTAVQADGAMWFQTDREVWEPLIWTGGAWQRPTNLARGFASGYDIWTFVDLDGAVRTAWYSPAGTTPPLGTIGGGDYLLTPQSGEEVYSYNETTWVGAQAFATPTPAAPGHLTITGLARSTYPKEFRIPVARINEPYDVRVTRLSAASTKDIFADVVFESIQEVNRDAVSFPDLAIAWLTIKATDTFTQVPEFTGVYRGILVPVPSNHVFNEETNLSEFPGLWDGTFKIAYTNNPAWHAYNFIKNSRYGKNAYFPEVPDMWDFYEFGKHCSAHGIRFNEYIQEPRSISELINYIVGTAGGRYVDRGDGFSTVIWDADDQVAQAIFAPENTIEGNFTYSFTDVAERKNDFKVSFKNPQLNYREDRLRVWDQNTIDNSGRNAEEFVAVGCRDADEAVRRGRLRLATSLTEKIIVNFRTNRIGRYLLPFQVILIADDQSTNVITGRVKNRVPLPIGAVSLPLRDQIYLEAGIDYSVQFTCSDGQGGLKVVSYPLAVAQPGLQSRLTLDRPLEEELPEYAVFSIGAPKPFRITSITEAEDEPDQIEITAIEVNRLKWAFVDGKVELRDLIPLQTGALSKFVYPVTNAKITPEVTPDGTFNLAVTWNPSETKLTRGHRVYYSFNKGPMDLVAEPTETFYRIAGVKMGTHVVSVVAVGLDGTTESAPVTVSYIVSDGTSIRSVGMPSNLRLVDEPESPIFRARDPRFTWDAAEDPLVGEYVVDVLNASGQTLYSERAKGQLLFSFPLATNIAVTGGAALRSFTVRVRAIDSTGAFSNPITLAVTHPAPAQINPNYTTTTESIVAEYASPRGDFAGILFWASKTPGFNPVTTPPSFDGLANPLWYKVEPETTWYCRMAAYDSYGKDVGQLNVGPEQLVKVTNRIIDTQAPDRPEGLTLTTELTTSATGVSMARIDAAWKPVGSENLGTYEFELAEGAGTDPLTSWMRVGVDKGQPKARWLNLQPGKLYAARVRALNGFGFWSAWSDIVTITAAKNLAKPGALTGLRVDASFETAFLSWKNPADLDLGGTEIWEGTSQAPTAKLADVPAPAAFWIDPTLKVNVTRTYWARPVNTSGTPGDWAGPVSAQSPELQRAALAAGIIDATKIAASLAVPQNVTSLPATAGTGLVVLNGELYRWQNGEWTKGVQAPDIKGFVTAEQIKSLNAAQIAGTLSDGQIAGMNAAKLVGQVVASQIKELNAAQIAGQLDDSQIRGIAATKIAGTLSSSQIASLDTIKLVGQIRDTQLADNAVTQAKLASDLSAVGIVTALPNPSGWTGSKVVLFDGKVWRLVNGAWTAGVGSTDITGQITAGQIASLNAAQIAGQLNDGQIASITASKAVGALVNATLATTALTGTITETQIAAGAVTDAKIAAIAASKVTGQLTASQIASVNAAVVAGQLSDGQIASIGAAKVSGALVNATLAAANLSGTLADTQLGGISTTKLIGTVSSDQIASLVSTKLSGQITSDQVASLAANKVAGQLLDAQLSTISATKVSGQLSDAQLAAISTAKLVGTVSSDQIASLAAAKLAGQITGTQITDGAVSTAKILAGAVVAGSIAAGAVTGSKLAIASANFAYNPEGAQGLRGWTGGTSWGGAADLYIEGNWVPAGMKGIALHPRDANFPSGGYAEITHQRVASDGSLKAFEVIGGSTYEISAYGNFHRCQGQCFIGWWDASGTHLRWDSGQVLPEGGASGGALRGHKRFTWIGAAPSNAVGMRVLYRAINQTAPDSFVFVYGMMYAAAQPGQAECSPYVSPGVTVIDGSGIITNSIAAASIVAGSITADRIAGRTIDASKLVAGTITANELGANSVTAAQILAGAVQTGHMTAGTIDANRLVSGSITAGLIAANAITAGKIDASAVTAREVAAGSILASKLSVASLNMAYNSDFGQGTSGWTFATNGTTGVVAAGVRTDYCPAGYTAFFMQMGAGSATGVADLYVPFSIAADRTINPKFPCSAGTVYEASAYLSLPNSIGSGLLLIQFYNSSGTVLAGNSGNSTSSTYNGHSPAQFETGGARSKLVMTAPSGATYFTVTARWQSSGSTPSTTPWLFVSGVMVAQASSAQLAATEVSPYVPDGVTTISGGSILTNSVAADRIVTRSLTAAQIAAGTLTAYEIAARTITAGNLVAGTITGTEIAASTITGGLIAASTIVGGHIQTRTLSAGHLAAGTITAYEIASRTITATNLQAGTITTAEIAAGTIQAGNIAAGAITASKLTLASINLANDPLYTQAVLGTSNPFVPGYAWGANFTTDPVTVRSDYCPSGLRAINVRIASKPTGGVFDFYCGSHDAAGNFTHSYPAVAAQWYEASAYFSVLNAGAAQVILQFLNSSGAAIETHYSNAVTIGLNGSDEKTWDALGGRAKVMKPAPSGTTAVRVYMRWNAPNPNNPADCWFFASGLMVAPISSAQAAAGDFSPFSPGGATILNGATVRTGTLNADRIIGRTITAGLIAVGTLTATEIAGGTITGDRIAGNTIVAANLQAGTLTAREIAAGAITASKLTLTDPSNMIMNGDFTNGTSDGWGLGDGTVVQNSGSATDPGGQYRIRSTGRDNAYSHNISVTPGDVIYASAMVYNENGERANLMALFMDGAGGNLQFRTFAYTDVKNSWTRVEGKVTAPSNCQRMQILLQTDKTQTYGSGTYWGKVQARRAANAQMIVDGTITAVHIAVGSLTGDRITAGTLNGDRIVGGTIQGGHISGRTISADKLVAGTLTATEIATRTLTADKLVAGTITATEMGANSVTAGKVDAGAITAREIAAGSIVTSKLSITTGNIAQNGDMSSGTQGFTVGNSTWGTQATIEVGTVWVASGMRNLSSGAPGGGGTNGYWDVTHRRVDKDGNLSNFPCNGGQLYEFSTYYTCHRCRFELYVAWVRADGSTIGHNGYVGPGEQAKAGGAMRDYPRATILVNAPGDAVSFYVLLRGGAVSGNDPYIFPFGMMYAAAPAGATECSPYIPPAITTLNGDSITTGTLHANKIIARTITAEKIQANAITADQIAGQTIVGWNIASNTIDAVNIKAGTITAREIAAGAITTNKLTVANRELNLVGFNFRYNTITSRIEWDIGSIFYRDDDGGMRSVNINGGSWTPGGNWIAVVWYKGNGNLDFSGDVNYAANTNNGNWVTIGIYSGGSQFYVNYGSTLLDGDRIITNTLHANRIIAGTISADKIGSNQITAGHVQAGAIGVDQLAAGAITAEKIGVGVNSTNLLWNSDFMAGSGSSVPNISGAVSQGPAGAYCGINQSGPGWEPPGMRSLQMSSPGTPNGTIMDAYLAIPAVGGGFTRRIPVIANRRYEISGYVSAHRCTAQIILYWYDAGGNPIAGFGATNVVNGVQSSGPLSAWARCAGMHTTPGNAAYADVTLRMGFNGGDSPYNFWTGIYFAPAQPNQSQYSDWSPGISTVISGGAIATRTLTAEKIVAGSITSDEIKSGSIIGDRIQAGTITGDKIAVNSIYADKIQIGGGQSLTSWMGGPNATQINGGMIAANTIKANQLYVGLRGLNITGFNIRYNTATRRIEWDGGNIYWPNEDGGMSGASFGANGFTVSGGSWYSILWYKGRNNIDWSGDINLANTDPNWVTLATYDNGSGLAVNYGSTIIDGARIITNSIQAAQIAAGAIQADKIAAGAITADKIGTGQVTADKISGGTIQAGTIKLNDDRLVIEAQAGQPRIICRDSAGNLRVLLGQTSGYSPNGGDWGLVIWDNSNRVIFAPSGINGDAIWAGSISAGAIKADQLKATVAQFDGLIVRSAQIGSLVVGNGNIQNNATSQLVSSYNPNGKTASVTLYVRAGAKVRISVQRNGDGSAFWPSNTNTGALKISRDGGPDIFAIPANYMLNWVPGANASQKVLLGHYVSWVDNNVGEGNHTYTVTDDSSVGVNGVYIEVTELAK</sequence>
<dbReference type="EMBL" id="AP014707">
    <property type="protein sequence ID" value="BAQ50280.1"/>
    <property type="molecule type" value="Genomic_DNA"/>
</dbReference>
<dbReference type="CDD" id="cd00063">
    <property type="entry name" value="FN3"/>
    <property type="match status" value="1"/>
</dbReference>
<proteinExistence type="predicted"/>
<organism evidence="4 5">
    <name type="scientific">Methylobacterium aquaticum</name>
    <dbReference type="NCBI Taxonomy" id="270351"/>
    <lineage>
        <taxon>Bacteria</taxon>
        <taxon>Pseudomonadati</taxon>
        <taxon>Pseudomonadota</taxon>
        <taxon>Alphaproteobacteria</taxon>
        <taxon>Hyphomicrobiales</taxon>
        <taxon>Methylobacteriaceae</taxon>
        <taxon>Methylobacterium</taxon>
    </lineage>
</organism>
<evidence type="ECO:0000313" key="5">
    <source>
        <dbReference type="Proteomes" id="UP000061432"/>
    </source>
</evidence>
<keyword evidence="1" id="KW-0378">Hydrolase</keyword>
<dbReference type="PANTHER" id="PTHR36251:SF2">
    <property type="entry name" value="GIFSY-2 PROPHAGE HOST SPECIFICITY PROTEIN J, PHAGE LAMBDA"/>
    <property type="match status" value="1"/>
</dbReference>
<evidence type="ECO:0000259" key="3">
    <source>
        <dbReference type="PROSITE" id="PS50853"/>
    </source>
</evidence>
<reference evidence="5" key="2">
    <citation type="submission" date="2015-01" db="EMBL/GenBank/DDBJ databases">
        <title>Complete genome sequence of Methylobacterium aquaticum strain 22A.</title>
        <authorList>
            <person name="Tani A."/>
            <person name="Ogura Y."/>
            <person name="Hayashi T."/>
        </authorList>
    </citation>
    <scope>NUCLEOTIDE SEQUENCE [LARGE SCALE GENOMIC DNA]</scope>
    <source>
        <strain evidence="5">MA-22A</strain>
        <plasmid evidence="5">Plasmid pMaq22A_3p DNA</plasmid>
    </source>
</reference>
<dbReference type="Proteomes" id="UP000061432">
    <property type="component" value="Plasmid pMaq22A_3p"/>
</dbReference>
<dbReference type="InterPro" id="IPR008979">
    <property type="entry name" value="Galactose-bd-like_sf"/>
</dbReference>
<dbReference type="KEGG" id="maqu:Maq22A_3p50140"/>
<evidence type="ECO:0000313" key="4">
    <source>
        <dbReference type="EMBL" id="BAQ50280.1"/>
    </source>
</evidence>
<gene>
    <name evidence="4" type="ORF">Maq22A_3p50140</name>
</gene>
<dbReference type="InterPro" id="IPR053171">
    <property type="entry name" value="Viral_Tip_Attach_Protein"/>
</dbReference>
<name>A0A0C6G2G3_9HYPH</name>
<dbReference type="Gene3D" id="2.60.120.260">
    <property type="entry name" value="Galactose-binding domain-like"/>
    <property type="match status" value="2"/>
</dbReference>
<dbReference type="InterPro" id="IPR003961">
    <property type="entry name" value="FN3_dom"/>
</dbReference>
<dbReference type="InterPro" id="IPR036116">
    <property type="entry name" value="FN3_sf"/>
</dbReference>
<dbReference type="InterPro" id="IPR032876">
    <property type="entry name" value="J_dom"/>
</dbReference>
<dbReference type="Gene3D" id="2.60.40.10">
    <property type="entry name" value="Immunoglobulins"/>
    <property type="match status" value="1"/>
</dbReference>
<dbReference type="InterPro" id="IPR003305">
    <property type="entry name" value="CenC_carb-bd"/>
</dbReference>
<dbReference type="Pfam" id="PF13550">
    <property type="entry name" value="Phage-tail_3"/>
    <property type="match status" value="1"/>
</dbReference>
<keyword evidence="4" id="KW-0614">Plasmid</keyword>
<geneLocation type="plasmid" evidence="5">
    <name>pMaq22A_3p DNA</name>
</geneLocation>
<protein>
    <submittedName>
        <fullName evidence="4">Fibronectin type III domain protein</fullName>
    </submittedName>
</protein>
<feature type="region of interest" description="Disordered" evidence="2">
    <location>
        <begin position="1"/>
        <end position="22"/>
    </location>
</feature>
<dbReference type="GO" id="GO:0016798">
    <property type="term" value="F:hydrolase activity, acting on glycosyl bonds"/>
    <property type="evidence" value="ECO:0007669"/>
    <property type="project" value="InterPro"/>
</dbReference>